<dbReference type="Gene3D" id="1.20.1640.10">
    <property type="entry name" value="Multidrug efflux transporter AcrB transmembrane domain"/>
    <property type="match status" value="1"/>
</dbReference>
<comment type="subcellular location">
    <subcellularLocation>
        <location evidence="1 9">Cell membrane</location>
        <topology evidence="1 9">Multi-pass membrane protein</topology>
    </subcellularLocation>
</comment>
<dbReference type="NCBIfam" id="TIGR00916">
    <property type="entry name" value="2A0604s01"/>
    <property type="match status" value="1"/>
</dbReference>
<dbReference type="HAMAP" id="MF_01464_B">
    <property type="entry name" value="SecF_B"/>
    <property type="match status" value="1"/>
</dbReference>
<dbReference type="PANTHER" id="PTHR30081">
    <property type="entry name" value="PROTEIN-EXPORT MEMBRANE PROTEIN SEC"/>
    <property type="match status" value="1"/>
</dbReference>
<keyword evidence="8 9" id="KW-0472">Membrane</keyword>
<comment type="caution">
    <text evidence="12">The sequence shown here is derived from an EMBL/GenBank/DDBJ whole genome shotgun (WGS) entry which is preliminary data.</text>
</comment>
<dbReference type="GO" id="GO:0065002">
    <property type="term" value="P:intracellular protein transmembrane transport"/>
    <property type="evidence" value="ECO:0007669"/>
    <property type="project" value="UniProtKB-UniRule"/>
</dbReference>
<dbReference type="GO" id="GO:0043952">
    <property type="term" value="P:protein transport by the Sec complex"/>
    <property type="evidence" value="ECO:0007669"/>
    <property type="project" value="UniProtKB-UniRule"/>
</dbReference>
<dbReference type="Proteomes" id="UP000479241">
    <property type="component" value="Unassembled WGS sequence"/>
</dbReference>
<feature type="transmembrane region" description="Helical" evidence="9">
    <location>
        <begin position="332"/>
        <end position="356"/>
    </location>
</feature>
<dbReference type="InterPro" id="IPR048634">
    <property type="entry name" value="SecD_SecF_C"/>
</dbReference>
<dbReference type="GO" id="GO:0006605">
    <property type="term" value="P:protein targeting"/>
    <property type="evidence" value="ECO:0007669"/>
    <property type="project" value="UniProtKB-UniRule"/>
</dbReference>
<dbReference type="PRINTS" id="PR01755">
    <property type="entry name" value="SECFTRNLCASE"/>
</dbReference>
<feature type="domain" description="Protein export membrane protein SecD/SecF C-terminal" evidence="11">
    <location>
        <begin position="176"/>
        <end position="360"/>
    </location>
</feature>
<keyword evidence="5 9" id="KW-0653">Protein transport</keyword>
<evidence type="ECO:0000259" key="11">
    <source>
        <dbReference type="Pfam" id="PF02355"/>
    </source>
</evidence>
<dbReference type="GO" id="GO:0015450">
    <property type="term" value="F:protein-transporting ATPase activity"/>
    <property type="evidence" value="ECO:0007669"/>
    <property type="project" value="InterPro"/>
</dbReference>
<comment type="subunit">
    <text evidence="9">Forms a complex with SecD. Part of the essential Sec protein translocation apparatus which comprises SecA, SecYEG and auxiliary proteins SecDF. Other proteins may also be involved.</text>
</comment>
<feature type="transmembrane region" description="Helical" evidence="9">
    <location>
        <begin position="307"/>
        <end position="326"/>
    </location>
</feature>
<dbReference type="GO" id="GO:0005886">
    <property type="term" value="C:plasma membrane"/>
    <property type="evidence" value="ECO:0007669"/>
    <property type="project" value="UniProtKB-SubCell"/>
</dbReference>
<proteinExistence type="inferred from homology"/>
<feature type="compositionally biased region" description="Low complexity" evidence="10">
    <location>
        <begin position="424"/>
        <end position="440"/>
    </location>
</feature>
<dbReference type="Pfam" id="PF02355">
    <property type="entry name" value="SecD_SecF_C"/>
    <property type="match status" value="1"/>
</dbReference>
<keyword evidence="2 9" id="KW-0813">Transport</keyword>
<dbReference type="InterPro" id="IPR055344">
    <property type="entry name" value="SecD_SecF_C_bact"/>
</dbReference>
<evidence type="ECO:0000256" key="4">
    <source>
        <dbReference type="ARBA" id="ARBA00022692"/>
    </source>
</evidence>
<dbReference type="Pfam" id="PF07549">
    <property type="entry name" value="Sec_GG"/>
    <property type="match status" value="1"/>
</dbReference>
<dbReference type="AlphaFoldDB" id="A0A6L9VX15"/>
<feature type="transmembrane region" description="Helical" evidence="9">
    <location>
        <begin position="83"/>
        <end position="104"/>
    </location>
</feature>
<feature type="region of interest" description="Disordered" evidence="10">
    <location>
        <begin position="1"/>
        <end position="62"/>
    </location>
</feature>
<keyword evidence="6 9" id="KW-1133">Transmembrane helix</keyword>
<name>A0A6L9VX15_9ACTN</name>
<dbReference type="SUPFAM" id="SSF82866">
    <property type="entry name" value="Multidrug efflux transporter AcrB transmembrane domain"/>
    <property type="match status" value="1"/>
</dbReference>
<dbReference type="InterPro" id="IPR022813">
    <property type="entry name" value="SecD/SecF_arch_bac"/>
</dbReference>
<evidence type="ECO:0000256" key="5">
    <source>
        <dbReference type="ARBA" id="ARBA00022927"/>
    </source>
</evidence>
<gene>
    <name evidence="9 12" type="primary">secF</name>
    <name evidence="12" type="ORF">GCU60_01090</name>
</gene>
<evidence type="ECO:0000256" key="1">
    <source>
        <dbReference type="ARBA" id="ARBA00004651"/>
    </source>
</evidence>
<dbReference type="RefSeq" id="WP_163201799.1">
    <property type="nucleotide sequence ID" value="NZ_JAAGWG010000002.1"/>
</dbReference>
<feature type="transmembrane region" description="Helical" evidence="9">
    <location>
        <begin position="197"/>
        <end position="214"/>
    </location>
</feature>
<feature type="transmembrane region" description="Helical" evidence="9">
    <location>
        <begin position="221"/>
        <end position="244"/>
    </location>
</feature>
<evidence type="ECO:0000313" key="12">
    <source>
        <dbReference type="EMBL" id="NEK84366.1"/>
    </source>
</evidence>
<reference evidence="12 13" key="1">
    <citation type="submission" date="2019-12" db="EMBL/GenBank/DDBJ databases">
        <title>the WGS of Blastococcus saxobsidens 67B17.</title>
        <authorList>
            <person name="Jiang Z."/>
        </authorList>
    </citation>
    <scope>NUCLEOTIDE SEQUENCE [LARGE SCALE GENOMIC DNA]</scope>
    <source>
        <strain evidence="12 13">67B17</strain>
    </source>
</reference>
<organism evidence="12 13">
    <name type="scientific">Blastococcus saxobsidens</name>
    <dbReference type="NCBI Taxonomy" id="138336"/>
    <lineage>
        <taxon>Bacteria</taxon>
        <taxon>Bacillati</taxon>
        <taxon>Actinomycetota</taxon>
        <taxon>Actinomycetes</taxon>
        <taxon>Geodermatophilales</taxon>
        <taxon>Geodermatophilaceae</taxon>
        <taxon>Blastococcus</taxon>
    </lineage>
</organism>
<evidence type="ECO:0000256" key="2">
    <source>
        <dbReference type="ARBA" id="ARBA00022448"/>
    </source>
</evidence>
<dbReference type="InterPro" id="IPR022646">
    <property type="entry name" value="SecD/SecF_CS"/>
</dbReference>
<keyword evidence="3 9" id="KW-1003">Cell membrane</keyword>
<evidence type="ECO:0000256" key="10">
    <source>
        <dbReference type="SAM" id="MobiDB-lite"/>
    </source>
</evidence>
<dbReference type="NCBIfam" id="TIGR00966">
    <property type="entry name" value="transloc_SecF"/>
    <property type="match status" value="1"/>
</dbReference>
<keyword evidence="4 9" id="KW-0812">Transmembrane</keyword>
<feature type="transmembrane region" description="Helical" evidence="9">
    <location>
        <begin position="250"/>
        <end position="269"/>
    </location>
</feature>
<evidence type="ECO:0000256" key="7">
    <source>
        <dbReference type="ARBA" id="ARBA00023010"/>
    </source>
</evidence>
<evidence type="ECO:0000256" key="9">
    <source>
        <dbReference type="HAMAP-Rule" id="MF_01464"/>
    </source>
</evidence>
<evidence type="ECO:0000256" key="6">
    <source>
        <dbReference type="ARBA" id="ARBA00022989"/>
    </source>
</evidence>
<evidence type="ECO:0000256" key="3">
    <source>
        <dbReference type="ARBA" id="ARBA00022475"/>
    </source>
</evidence>
<keyword evidence="7 9" id="KW-0811">Translocation</keyword>
<dbReference type="InterPro" id="IPR005665">
    <property type="entry name" value="SecF_bac"/>
</dbReference>
<feature type="region of interest" description="Disordered" evidence="10">
    <location>
        <begin position="415"/>
        <end position="456"/>
    </location>
</feature>
<comment type="function">
    <text evidence="9">Part of the Sec protein translocase complex. Interacts with the SecYEG preprotein conducting channel. SecDF uses the proton motive force (PMF) to complete protein translocation after the ATP-dependent function of SecA.</text>
</comment>
<accession>A0A6L9VX15</accession>
<dbReference type="InterPro" id="IPR022645">
    <property type="entry name" value="SecD/SecF_bac"/>
</dbReference>
<dbReference type="EMBL" id="JAAGWG010000002">
    <property type="protein sequence ID" value="NEK84366.1"/>
    <property type="molecule type" value="Genomic_DNA"/>
</dbReference>
<evidence type="ECO:0000313" key="13">
    <source>
        <dbReference type="Proteomes" id="UP000479241"/>
    </source>
</evidence>
<sequence length="456" mass="47400">MTRPTDPVETTPVETTPVETTPEEALGTAGDDALADAGLPQDPGGDGGAEPSPAPGAGRRPGSLAHRLYNGEAGLDVVGRSRLIYRITAVVVLLCLLTMVFRGFNFGIDFAGGNSFRLPGDSSLLQEARTAAEDAGAQVASAQVVGGNELLIRTEQLDNDGERAVVEALADTAGIAPNQVSPESVSAEWGNDITDQAIFALVVFLLAVTLFLAVRFQPKMAIGAMAALVHDILVTAGIYALIGFEVTPSTVIGFLTILGFSLYDTVVVFDKVDENVKDLEKSARMTWGEAANLAVNQTLMRSINTSVIALLPVAGLLFVGAGLLGVGTLKDLALVLFVGLAAGTYSSIFLATPIVADLKEREPEMVALRRRVLARRASAARTGGAPAGPVASARRRRAAGSVAVDELPEAVAADVVVESPSTVRPEPARGATAAPRPGARPQRRGGQTGPAGKRRR</sequence>
<protein>
    <recommendedName>
        <fullName evidence="9">Protein-export membrane protein SecF</fullName>
    </recommendedName>
</protein>
<comment type="similarity">
    <text evidence="9">Belongs to the SecD/SecF family. SecF subfamily.</text>
</comment>
<evidence type="ECO:0000256" key="8">
    <source>
        <dbReference type="ARBA" id="ARBA00023136"/>
    </source>
</evidence>
<dbReference type="PANTHER" id="PTHR30081:SF8">
    <property type="entry name" value="PROTEIN TRANSLOCASE SUBUNIT SECF"/>
    <property type="match status" value="1"/>
</dbReference>